<organism evidence="8">
    <name type="scientific">Synechococcus sp. SB0676_bin_10</name>
    <dbReference type="NCBI Taxonomy" id="2604869"/>
    <lineage>
        <taxon>Bacteria</taxon>
        <taxon>Bacillati</taxon>
        <taxon>Cyanobacteriota</taxon>
        <taxon>Cyanophyceae</taxon>
        <taxon>Synechococcales</taxon>
        <taxon>Synechococcaceae</taxon>
        <taxon>Synechococcus</taxon>
    </lineage>
</organism>
<dbReference type="Pfam" id="PF06769">
    <property type="entry name" value="YoeB_toxin"/>
    <property type="match status" value="1"/>
</dbReference>
<dbReference type="GO" id="GO:0004519">
    <property type="term" value="F:endonuclease activity"/>
    <property type="evidence" value="ECO:0007669"/>
    <property type="project" value="UniProtKB-KW"/>
</dbReference>
<dbReference type="Gene3D" id="3.30.2310.20">
    <property type="entry name" value="RelE-like"/>
    <property type="match status" value="1"/>
</dbReference>
<evidence type="ECO:0000256" key="6">
    <source>
        <dbReference type="ARBA" id="ARBA00030388"/>
    </source>
</evidence>
<dbReference type="GO" id="GO:0045892">
    <property type="term" value="P:negative regulation of DNA-templated transcription"/>
    <property type="evidence" value="ECO:0007669"/>
    <property type="project" value="TreeGrafter"/>
</dbReference>
<keyword evidence="3" id="KW-0540">Nuclease</keyword>
<keyword evidence="5" id="KW-0378">Hydrolase</keyword>
<evidence type="ECO:0000256" key="5">
    <source>
        <dbReference type="ARBA" id="ARBA00022801"/>
    </source>
</evidence>
<dbReference type="NCBIfam" id="TIGR02116">
    <property type="entry name" value="toxin_Txe_YoeB"/>
    <property type="match status" value="1"/>
</dbReference>
<dbReference type="SUPFAM" id="SSF143011">
    <property type="entry name" value="RelE-like"/>
    <property type="match status" value="1"/>
</dbReference>
<evidence type="ECO:0000256" key="3">
    <source>
        <dbReference type="ARBA" id="ARBA00022722"/>
    </source>
</evidence>
<dbReference type="PANTHER" id="PTHR38039">
    <property type="entry name" value="TOXIN YOEB"/>
    <property type="match status" value="1"/>
</dbReference>
<accession>A0A6B1F6I4</accession>
<proteinExistence type="inferred from homology"/>
<reference evidence="8" key="1">
    <citation type="submission" date="2019-09" db="EMBL/GenBank/DDBJ databases">
        <title>Characterisation of the sponge microbiome using genome-centric metagenomics.</title>
        <authorList>
            <person name="Engelberts J.P."/>
            <person name="Robbins S.J."/>
            <person name="De Goeij J.M."/>
            <person name="Aranda M."/>
            <person name="Bell S.C."/>
            <person name="Webster N.S."/>
        </authorList>
    </citation>
    <scope>NUCLEOTIDE SEQUENCE</scope>
    <source>
        <strain evidence="8">SB0676_bin_10</strain>
    </source>
</reference>
<evidence type="ECO:0000256" key="2">
    <source>
        <dbReference type="ARBA" id="ARBA00022649"/>
    </source>
</evidence>
<evidence type="ECO:0000313" key="8">
    <source>
        <dbReference type="EMBL" id="MYG37958.1"/>
    </source>
</evidence>
<comment type="similarity">
    <text evidence="1">Belongs to the YoeB family.</text>
</comment>
<dbReference type="PANTHER" id="PTHR38039:SF1">
    <property type="entry name" value="TOXIN YOEB"/>
    <property type="match status" value="1"/>
</dbReference>
<dbReference type="AlphaFoldDB" id="A0A6B1F6I4"/>
<sequence>MWRLLFPKDAEKDMANLFSVAPSTRKKVLELLQIIQEDPRRPPYKALKGDLKGALSRRVNHKHRLVYEILPEEKLVKVIRALTHYGD</sequence>
<evidence type="ECO:0000256" key="1">
    <source>
        <dbReference type="ARBA" id="ARBA00008172"/>
    </source>
</evidence>
<dbReference type="InterPro" id="IPR035093">
    <property type="entry name" value="RelE/ParE_toxin_dom_sf"/>
</dbReference>
<dbReference type="InterPro" id="IPR009614">
    <property type="entry name" value="YoeB_toxin"/>
</dbReference>
<keyword evidence="4" id="KW-0255">Endonuclease</keyword>
<gene>
    <name evidence="8" type="ORF">F4162_02900</name>
</gene>
<name>A0A6B1F6I4_9SYNE</name>
<dbReference type="GO" id="GO:0016787">
    <property type="term" value="F:hydrolase activity"/>
    <property type="evidence" value="ECO:0007669"/>
    <property type="project" value="UniProtKB-KW"/>
</dbReference>
<dbReference type="EMBL" id="VYDO01000102">
    <property type="protein sequence ID" value="MYG37958.1"/>
    <property type="molecule type" value="Genomic_DNA"/>
</dbReference>
<evidence type="ECO:0000256" key="4">
    <source>
        <dbReference type="ARBA" id="ARBA00022759"/>
    </source>
</evidence>
<comment type="caution">
    <text evidence="8">The sequence shown here is derived from an EMBL/GenBank/DDBJ whole genome shotgun (WGS) entry which is preliminary data.</text>
</comment>
<protein>
    <recommendedName>
        <fullName evidence="7">Endoribonuclease YoeB</fullName>
    </recommendedName>
    <alternativeName>
        <fullName evidence="6">Putative mRNA interferase YoeB</fullName>
    </alternativeName>
</protein>
<evidence type="ECO:0000256" key="7">
    <source>
        <dbReference type="ARBA" id="ARBA00050056"/>
    </source>
</evidence>
<dbReference type="GO" id="GO:0006401">
    <property type="term" value="P:RNA catabolic process"/>
    <property type="evidence" value="ECO:0007669"/>
    <property type="project" value="InterPro"/>
</dbReference>
<keyword evidence="2" id="KW-1277">Toxin-antitoxin system</keyword>